<name>A0A6M0REP1_9CYAN</name>
<accession>A0A6M0REP1</accession>
<proteinExistence type="predicted"/>
<protein>
    <submittedName>
        <fullName evidence="1">Uncharacterized protein</fullName>
    </submittedName>
</protein>
<organism evidence="1 2">
    <name type="scientific">Adonisia turfae CCMR0081</name>
    <dbReference type="NCBI Taxonomy" id="2292702"/>
    <lineage>
        <taxon>Bacteria</taxon>
        <taxon>Bacillati</taxon>
        <taxon>Cyanobacteriota</taxon>
        <taxon>Adonisia</taxon>
        <taxon>Adonisia turfae</taxon>
    </lineage>
</organism>
<dbReference type="AlphaFoldDB" id="A0A6M0REP1"/>
<evidence type="ECO:0000313" key="1">
    <source>
        <dbReference type="EMBL" id="NEZ54333.1"/>
    </source>
</evidence>
<evidence type="ECO:0000313" key="2">
    <source>
        <dbReference type="Proteomes" id="UP000481033"/>
    </source>
</evidence>
<reference evidence="1 2" key="1">
    <citation type="journal article" date="2020" name="Microb. Ecol.">
        <title>Ecogenomics of the Marine Benthic Filamentous Cyanobacterium Adonisia.</title>
        <authorList>
            <person name="Walter J.M."/>
            <person name="Coutinho F.H."/>
            <person name="Leomil L."/>
            <person name="Hargreaves P.I."/>
            <person name="Campeao M.E."/>
            <person name="Vieira V.V."/>
            <person name="Silva B.S."/>
            <person name="Fistarol G.O."/>
            <person name="Salomon P.S."/>
            <person name="Sawabe T."/>
            <person name="Mino S."/>
            <person name="Hosokawa M."/>
            <person name="Miyashita H."/>
            <person name="Maruyama F."/>
            <person name="van Verk M.C."/>
            <person name="Dutilh B.E."/>
            <person name="Thompson C.C."/>
            <person name="Thompson F.L."/>
        </authorList>
    </citation>
    <scope>NUCLEOTIDE SEQUENCE [LARGE SCALE GENOMIC DNA]</scope>
    <source>
        <strain evidence="1 2">CCMR0081</strain>
    </source>
</reference>
<sequence length="92" mass="10580">MQSPAAVLLERKTKSISKGSKRAKLKRIGIKHWQRLMRVGVPQDHAKEIAIAVVRYSHLDCRPSFEEKRLIGRYCQHLCAVGLWRLEMLLGS</sequence>
<keyword evidence="2" id="KW-1185">Reference proteome</keyword>
<dbReference type="EMBL" id="QXHD01000003">
    <property type="protein sequence ID" value="NEZ54333.1"/>
    <property type="molecule type" value="Genomic_DNA"/>
</dbReference>
<gene>
    <name evidence="1" type="ORF">DXZ20_01185</name>
</gene>
<dbReference type="RefSeq" id="WP_006514800.1">
    <property type="nucleotide sequence ID" value="NZ_QXHD01000003.1"/>
</dbReference>
<comment type="caution">
    <text evidence="1">The sequence shown here is derived from an EMBL/GenBank/DDBJ whole genome shotgun (WGS) entry which is preliminary data.</text>
</comment>
<dbReference type="Proteomes" id="UP000481033">
    <property type="component" value="Unassembled WGS sequence"/>
</dbReference>